<dbReference type="InterPro" id="IPR013324">
    <property type="entry name" value="RNA_pol_sigma_r3/r4-like"/>
</dbReference>
<dbReference type="GO" id="GO:0006352">
    <property type="term" value="P:DNA-templated transcription initiation"/>
    <property type="evidence" value="ECO:0007669"/>
    <property type="project" value="InterPro"/>
</dbReference>
<dbReference type="EMBL" id="MGGP01000012">
    <property type="protein sequence ID" value="OGM32800.1"/>
    <property type="molecule type" value="Genomic_DNA"/>
</dbReference>
<evidence type="ECO:0000259" key="2">
    <source>
        <dbReference type="Pfam" id="PF04545"/>
    </source>
</evidence>
<proteinExistence type="predicted"/>
<protein>
    <recommendedName>
        <fullName evidence="2">RNA polymerase sigma-70 region 4 domain-containing protein</fullName>
    </recommendedName>
</protein>
<dbReference type="Proteomes" id="UP000178870">
    <property type="component" value="Unassembled WGS sequence"/>
</dbReference>
<evidence type="ECO:0000313" key="3">
    <source>
        <dbReference type="EMBL" id="OGM32800.1"/>
    </source>
</evidence>
<feature type="region of interest" description="Disordered" evidence="1">
    <location>
        <begin position="104"/>
        <end position="134"/>
    </location>
</feature>
<sequence length="441" mass="50847">MTSTERNLNYQLPESEFYQNLCRVLEPELGDEANDIMLKAVRGVYDFVTSDGSIKAFWDELDQDQKLSDLLTTPQKDLGDNTILAFVRKQVQTNKREVENLLGIEHAEESQEDFGPTHSQPRRRSRLKIDKSDKPDDRYLASKGYLQVSELEDLAAINRKTRILHISKPPLLSQSSLERILDQAPELEVIQVPPSIMTTHVSQAAKKILSEKGIEIRVQRDRNSVYYDEGIITEEHENKRKFVVEALKDPEKKLFLAELRKYEFPEIDVADAMFLSSKSNSMVKIAEELGISYHSVQNGSNAVLLNLGFTDIVASRYVDRAKALRNKLERVKRAETDRIQWDEFRNGFIVGEKLPPEDLPIGRWEMWRRLVSYLADNDNALENLRATDERSYNVIVEYYELSAASSKTTLKEIGQRYGIGHERVRQLKNEVLSRWGLLDEE</sequence>
<evidence type="ECO:0000256" key="1">
    <source>
        <dbReference type="SAM" id="MobiDB-lite"/>
    </source>
</evidence>
<accession>A0A1F7YZZ9</accession>
<dbReference type="SUPFAM" id="SSF88659">
    <property type="entry name" value="Sigma3 and sigma4 domains of RNA polymerase sigma factors"/>
    <property type="match status" value="1"/>
</dbReference>
<evidence type="ECO:0000313" key="4">
    <source>
        <dbReference type="Proteomes" id="UP000178870"/>
    </source>
</evidence>
<comment type="caution">
    <text evidence="3">The sequence shown here is derived from an EMBL/GenBank/DDBJ whole genome shotgun (WGS) entry which is preliminary data.</text>
</comment>
<dbReference type="GO" id="GO:0003700">
    <property type="term" value="F:DNA-binding transcription factor activity"/>
    <property type="evidence" value="ECO:0007669"/>
    <property type="project" value="InterPro"/>
</dbReference>
<feature type="domain" description="RNA polymerase sigma-70 region 4" evidence="2">
    <location>
        <begin position="388"/>
        <end position="433"/>
    </location>
</feature>
<dbReference type="AlphaFoldDB" id="A0A1F7YZZ9"/>
<organism evidence="3 4">
    <name type="scientific">Candidatus Woesebacteria bacterium RIFCSPHIGHO2_01_FULL_44_21</name>
    <dbReference type="NCBI Taxonomy" id="1802503"/>
    <lineage>
        <taxon>Bacteria</taxon>
        <taxon>Candidatus Woeseibacteriota</taxon>
    </lineage>
</organism>
<dbReference type="Gene3D" id="1.10.10.10">
    <property type="entry name" value="Winged helix-like DNA-binding domain superfamily/Winged helix DNA-binding domain"/>
    <property type="match status" value="1"/>
</dbReference>
<reference evidence="3 4" key="1">
    <citation type="journal article" date="2016" name="Nat. Commun.">
        <title>Thousands of microbial genomes shed light on interconnected biogeochemical processes in an aquifer system.</title>
        <authorList>
            <person name="Anantharaman K."/>
            <person name="Brown C.T."/>
            <person name="Hug L.A."/>
            <person name="Sharon I."/>
            <person name="Castelle C.J."/>
            <person name="Probst A.J."/>
            <person name="Thomas B.C."/>
            <person name="Singh A."/>
            <person name="Wilkins M.J."/>
            <person name="Karaoz U."/>
            <person name="Brodie E.L."/>
            <person name="Williams K.H."/>
            <person name="Hubbard S.S."/>
            <person name="Banfield J.F."/>
        </authorList>
    </citation>
    <scope>NUCLEOTIDE SEQUENCE [LARGE SCALE GENOMIC DNA]</scope>
</reference>
<gene>
    <name evidence="3" type="ORF">A2803_05630</name>
</gene>
<dbReference type="InterPro" id="IPR007630">
    <property type="entry name" value="RNA_pol_sigma70_r4"/>
</dbReference>
<name>A0A1F7YZZ9_9BACT</name>
<dbReference type="Pfam" id="PF04545">
    <property type="entry name" value="Sigma70_r4"/>
    <property type="match status" value="1"/>
</dbReference>
<dbReference type="InterPro" id="IPR036388">
    <property type="entry name" value="WH-like_DNA-bd_sf"/>
</dbReference>